<dbReference type="AlphaFoldDB" id="A0A6P6BT72"/>
<organism evidence="2 3">
    <name type="scientific">Pteropus vampyrus</name>
    <name type="common">Large flying fox</name>
    <dbReference type="NCBI Taxonomy" id="132908"/>
    <lineage>
        <taxon>Eukaryota</taxon>
        <taxon>Metazoa</taxon>
        <taxon>Chordata</taxon>
        <taxon>Craniata</taxon>
        <taxon>Vertebrata</taxon>
        <taxon>Euteleostomi</taxon>
        <taxon>Mammalia</taxon>
        <taxon>Eutheria</taxon>
        <taxon>Laurasiatheria</taxon>
        <taxon>Chiroptera</taxon>
        <taxon>Yinpterochiroptera</taxon>
        <taxon>Pteropodoidea</taxon>
        <taxon>Pteropodidae</taxon>
        <taxon>Pteropodinae</taxon>
        <taxon>Pteropus</taxon>
    </lineage>
</organism>
<gene>
    <name evidence="3" type="primary">LOC105304630</name>
</gene>
<feature type="region of interest" description="Disordered" evidence="1">
    <location>
        <begin position="1"/>
        <end position="26"/>
    </location>
</feature>
<reference evidence="3" key="1">
    <citation type="submission" date="2025-08" db="UniProtKB">
        <authorList>
            <consortium name="RefSeq"/>
        </authorList>
    </citation>
    <scope>IDENTIFICATION</scope>
    <source>
        <tissue evidence="3">Kidney</tissue>
    </source>
</reference>
<evidence type="ECO:0000313" key="3">
    <source>
        <dbReference type="RefSeq" id="XP_023378298.1"/>
    </source>
</evidence>
<dbReference type="GeneID" id="105304630"/>
<dbReference type="KEGG" id="pvp:105304630"/>
<evidence type="ECO:0000313" key="2">
    <source>
        <dbReference type="Proteomes" id="UP000515202"/>
    </source>
</evidence>
<feature type="compositionally biased region" description="Basic and acidic residues" evidence="1">
    <location>
        <begin position="17"/>
        <end position="26"/>
    </location>
</feature>
<sequence length="239" mass="26899">MRWWGRGLAKGRRGREKRGGEEKDAKGVLREWRRHLSLEGLQRQVLGEAAFSTRPNAPPFLPKLSSAAPPHPSPNLGWRECDPRTGISGEREGKERVRRAARLLGRSALRAGRAATGSPPLRYCLAPSGLTELNWQTWRRGEERAKVAALFSLRFLDAQLPGPRARRKLREKSNAVRTATVCQRRAHFLNRLPAATERIGADSARSRGRAPHWAAQARDLEEGKERRERIAGRVCSLLF</sequence>
<feature type="compositionally biased region" description="Basic and acidic residues" evidence="1">
    <location>
        <begin position="79"/>
        <end position="95"/>
    </location>
</feature>
<feature type="region of interest" description="Disordered" evidence="1">
    <location>
        <begin position="65"/>
        <end position="95"/>
    </location>
</feature>
<name>A0A6P6BT72_PTEVA</name>
<dbReference type="RefSeq" id="XP_023378298.1">
    <property type="nucleotide sequence ID" value="XM_023522530.1"/>
</dbReference>
<keyword evidence="2" id="KW-1185">Reference proteome</keyword>
<dbReference type="Proteomes" id="UP000515202">
    <property type="component" value="Unplaced"/>
</dbReference>
<evidence type="ECO:0000256" key="1">
    <source>
        <dbReference type="SAM" id="MobiDB-lite"/>
    </source>
</evidence>
<proteinExistence type="predicted"/>
<protein>
    <submittedName>
        <fullName evidence="3">Uncharacterized protein LOC105304630</fullName>
    </submittedName>
</protein>
<dbReference type="OrthoDB" id="10655910at2759"/>
<accession>A0A6P6BT72</accession>